<name>A0A1I5WVD8_9FIRM</name>
<evidence type="ECO:0000313" key="1">
    <source>
        <dbReference type="EMBL" id="SFQ23649.1"/>
    </source>
</evidence>
<dbReference type="EMBL" id="FOXR01000019">
    <property type="protein sequence ID" value="SFQ23649.1"/>
    <property type="molecule type" value="Genomic_DNA"/>
</dbReference>
<evidence type="ECO:0000313" key="2">
    <source>
        <dbReference type="Proteomes" id="UP000198577"/>
    </source>
</evidence>
<reference evidence="1 2" key="1">
    <citation type="submission" date="2016-10" db="EMBL/GenBank/DDBJ databases">
        <authorList>
            <person name="de Groot N.N."/>
        </authorList>
    </citation>
    <scope>NUCLEOTIDE SEQUENCE [LARGE SCALE GENOMIC DNA]</scope>
    <source>
        <strain evidence="1 2">DSM 20678</strain>
    </source>
</reference>
<dbReference type="AlphaFoldDB" id="A0A1I5WVD8"/>
<gene>
    <name evidence="1" type="ORF">SAMN05444406_11952</name>
</gene>
<keyword evidence="2" id="KW-1185">Reference proteome</keyword>
<organism evidence="1 2">
    <name type="scientific">Caldicoprobacter faecalis</name>
    <dbReference type="NCBI Taxonomy" id="937334"/>
    <lineage>
        <taxon>Bacteria</taxon>
        <taxon>Bacillati</taxon>
        <taxon>Bacillota</taxon>
        <taxon>Clostridia</taxon>
        <taxon>Caldicoprobacterales</taxon>
        <taxon>Caldicoprobacteraceae</taxon>
        <taxon>Caldicoprobacter</taxon>
    </lineage>
</organism>
<dbReference type="Proteomes" id="UP000198577">
    <property type="component" value="Unassembled WGS sequence"/>
</dbReference>
<sequence>MKIILVLLIVLSILVGCYGKTVIPMSEISYDPLANNRIVCIEEVDNTKPVFELYGNGVIRVRRDLFQDEIESGKLSKRQIKRMLNRIINKFRIGDLRNSYPEEFIPGIEMYPNPKLLLEVNINGFYKQIYFAL</sequence>
<accession>A0A1I5WVD8</accession>
<dbReference type="PROSITE" id="PS51257">
    <property type="entry name" value="PROKAR_LIPOPROTEIN"/>
    <property type="match status" value="1"/>
</dbReference>
<evidence type="ECO:0008006" key="3">
    <source>
        <dbReference type="Google" id="ProtNLM"/>
    </source>
</evidence>
<proteinExistence type="predicted"/>
<dbReference type="RefSeq" id="WP_025748294.1">
    <property type="nucleotide sequence ID" value="NZ_FOXR01000019.1"/>
</dbReference>
<protein>
    <recommendedName>
        <fullName evidence="3">Lipoprotein</fullName>
    </recommendedName>
</protein>